<dbReference type="InterPro" id="IPR013210">
    <property type="entry name" value="LRR_N_plant-typ"/>
</dbReference>
<keyword evidence="7" id="KW-0964">Secreted</keyword>
<keyword evidence="8" id="KW-0433">Leucine-rich repeat</keyword>
<evidence type="ECO:0000256" key="19">
    <source>
        <dbReference type="SAM" id="Phobius"/>
    </source>
</evidence>
<dbReference type="FunFam" id="3.80.10.10:FF:000213">
    <property type="entry name" value="Tyrosine-sulfated glycopeptide receptor 1"/>
    <property type="match status" value="1"/>
</dbReference>
<dbReference type="PANTHER" id="PTHR48063:SF98">
    <property type="entry name" value="LRR RECEPTOR-LIKE SERINE_THREONINE-PROTEIN KINASE FLS2"/>
    <property type="match status" value="1"/>
</dbReference>
<evidence type="ECO:0000256" key="20">
    <source>
        <dbReference type="SAM" id="SignalP"/>
    </source>
</evidence>
<keyword evidence="9 19" id="KW-0812">Transmembrane</keyword>
<dbReference type="Pfam" id="PF00560">
    <property type="entry name" value="LRR_1"/>
    <property type="match status" value="6"/>
</dbReference>
<organism evidence="23 24">
    <name type="scientific">Glycine soja</name>
    <name type="common">Wild soybean</name>
    <dbReference type="NCBI Taxonomy" id="3848"/>
    <lineage>
        <taxon>Eukaryota</taxon>
        <taxon>Viridiplantae</taxon>
        <taxon>Streptophyta</taxon>
        <taxon>Embryophyta</taxon>
        <taxon>Tracheophyta</taxon>
        <taxon>Spermatophyta</taxon>
        <taxon>Magnoliopsida</taxon>
        <taxon>eudicotyledons</taxon>
        <taxon>Gunneridae</taxon>
        <taxon>Pentapetalae</taxon>
        <taxon>rosids</taxon>
        <taxon>fabids</taxon>
        <taxon>Fabales</taxon>
        <taxon>Fabaceae</taxon>
        <taxon>Papilionoideae</taxon>
        <taxon>50 kb inversion clade</taxon>
        <taxon>NPAAA clade</taxon>
        <taxon>indigoferoid/millettioid clade</taxon>
        <taxon>Phaseoleae</taxon>
        <taxon>Glycine</taxon>
        <taxon>Glycine subgen. Soja</taxon>
    </lineage>
</organism>
<dbReference type="Pfam" id="PF23598">
    <property type="entry name" value="LRR_14"/>
    <property type="match status" value="1"/>
</dbReference>
<evidence type="ECO:0000256" key="13">
    <source>
        <dbReference type="ARBA" id="ARBA00022989"/>
    </source>
</evidence>
<name>A0A445GJU2_GLYSO</name>
<dbReference type="InterPro" id="IPR032675">
    <property type="entry name" value="LRR_dom_sf"/>
</dbReference>
<dbReference type="PRINTS" id="PR00019">
    <property type="entry name" value="LEURICHRPT"/>
</dbReference>
<dbReference type="AlphaFoldDB" id="A0A445GJU2"/>
<evidence type="ECO:0000256" key="6">
    <source>
        <dbReference type="ARBA" id="ARBA00022512"/>
    </source>
</evidence>
<dbReference type="PANTHER" id="PTHR48063">
    <property type="entry name" value="LRR RECEPTOR-LIKE KINASE"/>
    <property type="match status" value="1"/>
</dbReference>
<comment type="subcellular location">
    <subcellularLocation>
        <location evidence="3">Cell membrane</location>
        <topology evidence="3">Single-pass type I membrane protein</topology>
    </subcellularLocation>
    <subcellularLocation>
        <location evidence="1">Membrane</location>
        <topology evidence="1">Peripheral membrane protein</topology>
    </subcellularLocation>
    <subcellularLocation>
        <location evidence="2">Secreted</location>
        <location evidence="2">Cell wall</location>
    </subcellularLocation>
</comment>
<keyword evidence="5" id="KW-1003">Cell membrane</keyword>
<evidence type="ECO:0000313" key="24">
    <source>
        <dbReference type="Proteomes" id="UP000289340"/>
    </source>
</evidence>
<dbReference type="Pfam" id="PF13855">
    <property type="entry name" value="LRR_8"/>
    <property type="match status" value="2"/>
</dbReference>
<feature type="domain" description="Disease resistance R13L4/SHOC-2-like LRR" evidence="22">
    <location>
        <begin position="114"/>
        <end position="380"/>
    </location>
</feature>
<keyword evidence="15" id="KW-1015">Disulfide bond</keyword>
<evidence type="ECO:0000313" key="23">
    <source>
        <dbReference type="EMBL" id="RZB61490.1"/>
    </source>
</evidence>
<keyword evidence="17" id="KW-0325">Glycoprotein</keyword>
<dbReference type="SMART" id="SM00369">
    <property type="entry name" value="LRR_TYP"/>
    <property type="match status" value="10"/>
</dbReference>
<keyword evidence="16 23" id="KW-0675">Receptor</keyword>
<evidence type="ECO:0000256" key="14">
    <source>
        <dbReference type="ARBA" id="ARBA00023136"/>
    </source>
</evidence>
<feature type="signal peptide" evidence="20">
    <location>
        <begin position="1"/>
        <end position="25"/>
    </location>
</feature>
<evidence type="ECO:0000256" key="1">
    <source>
        <dbReference type="ARBA" id="ARBA00004170"/>
    </source>
</evidence>
<evidence type="ECO:0000256" key="3">
    <source>
        <dbReference type="ARBA" id="ARBA00004251"/>
    </source>
</evidence>
<keyword evidence="6" id="KW-0134">Cell wall</keyword>
<dbReference type="InterPro" id="IPR046956">
    <property type="entry name" value="RLP23-like"/>
</dbReference>
<evidence type="ECO:0000256" key="7">
    <source>
        <dbReference type="ARBA" id="ARBA00022525"/>
    </source>
</evidence>
<evidence type="ECO:0000256" key="17">
    <source>
        <dbReference type="ARBA" id="ARBA00023180"/>
    </source>
</evidence>
<dbReference type="FunFam" id="3.80.10.10:FF:000041">
    <property type="entry name" value="LRR receptor-like serine/threonine-protein kinase ERECTA"/>
    <property type="match status" value="1"/>
</dbReference>
<proteinExistence type="inferred from homology"/>
<dbReference type="Pfam" id="PF08263">
    <property type="entry name" value="LRRNT_2"/>
    <property type="match status" value="1"/>
</dbReference>
<dbReference type="GO" id="GO:0005886">
    <property type="term" value="C:plasma membrane"/>
    <property type="evidence" value="ECO:0007669"/>
    <property type="project" value="UniProtKB-SubCell"/>
</dbReference>
<dbReference type="InterPro" id="IPR003591">
    <property type="entry name" value="Leu-rich_rpt_typical-subtyp"/>
</dbReference>
<evidence type="ECO:0000256" key="18">
    <source>
        <dbReference type="ARBA" id="ARBA00038043"/>
    </source>
</evidence>
<evidence type="ECO:0000256" key="9">
    <source>
        <dbReference type="ARBA" id="ARBA00022692"/>
    </source>
</evidence>
<comment type="similarity">
    <text evidence="4">Belongs to the RLP family.</text>
</comment>
<evidence type="ECO:0000259" key="21">
    <source>
        <dbReference type="Pfam" id="PF08263"/>
    </source>
</evidence>
<keyword evidence="14 19" id="KW-0472">Membrane</keyword>
<reference evidence="23 24" key="1">
    <citation type="submission" date="2018-09" db="EMBL/GenBank/DDBJ databases">
        <title>A high-quality reference genome of wild soybean provides a powerful tool to mine soybean genomes.</title>
        <authorList>
            <person name="Xie M."/>
            <person name="Chung C.Y.L."/>
            <person name="Li M.-W."/>
            <person name="Wong F.-L."/>
            <person name="Chan T.-F."/>
            <person name="Lam H.-M."/>
        </authorList>
    </citation>
    <scope>NUCLEOTIDE SEQUENCE [LARGE SCALE GENOMIC DNA]</scope>
    <source>
        <strain evidence="24">cv. W05</strain>
        <tissue evidence="23">Hypocotyl of etiolated seedlings</tissue>
    </source>
</reference>
<evidence type="ECO:0000256" key="16">
    <source>
        <dbReference type="ARBA" id="ARBA00023170"/>
    </source>
</evidence>
<gene>
    <name evidence="23" type="ORF">D0Y65_043994</name>
</gene>
<comment type="caution">
    <text evidence="23">The sequence shown here is derived from an EMBL/GenBank/DDBJ whole genome shotgun (WGS) entry which is preliminary data.</text>
</comment>
<keyword evidence="10 20" id="KW-0732">Signal</keyword>
<evidence type="ECO:0000256" key="15">
    <source>
        <dbReference type="ARBA" id="ARBA00023157"/>
    </source>
</evidence>
<feature type="domain" description="Leucine-rich repeat-containing N-terminal plant-type" evidence="21">
    <location>
        <begin position="39"/>
        <end position="80"/>
    </location>
</feature>
<evidence type="ECO:0000256" key="12">
    <source>
        <dbReference type="ARBA" id="ARBA00022821"/>
    </source>
</evidence>
<dbReference type="FunFam" id="3.80.10.10:FF:001347">
    <property type="entry name" value="LRR receptor-like serine/threonine-protein kinase GSO2"/>
    <property type="match status" value="1"/>
</dbReference>
<keyword evidence="11" id="KW-0677">Repeat</keyword>
<feature type="chain" id="PRO_5019450415" evidence="20">
    <location>
        <begin position="26"/>
        <end position="1102"/>
    </location>
</feature>
<dbReference type="EMBL" id="QZWG01000016">
    <property type="protein sequence ID" value="RZB61490.1"/>
    <property type="molecule type" value="Genomic_DNA"/>
</dbReference>
<accession>A0A445GJU2</accession>
<comment type="similarity">
    <text evidence="18">Belongs to the polygalacturonase-inhibiting protein family.</text>
</comment>
<dbReference type="SUPFAM" id="SSF52058">
    <property type="entry name" value="L domain-like"/>
    <property type="match status" value="3"/>
</dbReference>
<dbReference type="FunFam" id="3.80.10.10:FF:000400">
    <property type="entry name" value="Nuclear pore complex protein NUP107"/>
    <property type="match status" value="1"/>
</dbReference>
<dbReference type="Gene3D" id="3.80.10.10">
    <property type="entry name" value="Ribonuclease Inhibitor"/>
    <property type="match status" value="5"/>
</dbReference>
<dbReference type="InterPro" id="IPR055414">
    <property type="entry name" value="LRR_R13L4/SHOC2-like"/>
</dbReference>
<evidence type="ECO:0000256" key="4">
    <source>
        <dbReference type="ARBA" id="ARBA00009592"/>
    </source>
</evidence>
<evidence type="ECO:0000256" key="8">
    <source>
        <dbReference type="ARBA" id="ARBA00022614"/>
    </source>
</evidence>
<dbReference type="InterPro" id="IPR001611">
    <property type="entry name" value="Leu-rich_rpt"/>
</dbReference>
<keyword evidence="24" id="KW-1185">Reference proteome</keyword>
<keyword evidence="12" id="KW-0611">Plant defense</keyword>
<evidence type="ECO:0000256" key="11">
    <source>
        <dbReference type="ARBA" id="ARBA00022737"/>
    </source>
</evidence>
<evidence type="ECO:0000256" key="5">
    <source>
        <dbReference type="ARBA" id="ARBA00022475"/>
    </source>
</evidence>
<dbReference type="Proteomes" id="UP000289340">
    <property type="component" value="Chromosome 16"/>
</dbReference>
<dbReference type="GO" id="GO:0006952">
    <property type="term" value="P:defense response"/>
    <property type="evidence" value="ECO:0007669"/>
    <property type="project" value="UniProtKB-KW"/>
</dbReference>
<protein>
    <submittedName>
        <fullName evidence="23">Receptor-like protein EIX2</fullName>
    </submittedName>
</protein>
<evidence type="ECO:0000256" key="2">
    <source>
        <dbReference type="ARBA" id="ARBA00004191"/>
    </source>
</evidence>
<dbReference type="Gramene" id="XM_028351655.1">
    <property type="protein sequence ID" value="XP_028207456.1"/>
    <property type="gene ID" value="LOC114390775"/>
</dbReference>
<evidence type="ECO:0000259" key="22">
    <source>
        <dbReference type="Pfam" id="PF23598"/>
    </source>
</evidence>
<sequence length="1102" mass="123107">MSCYFLKLFYALLLLLLHAAGSILGFNSLPNSAEIKCIESERQALLNFKHGLIDPYGILSTWSDDHTNRDCCKWKAIRCNNQTGHVETLDLGGQYLSGAINISSLIALENIEHLDLSYNDFEGSHIPEIMGSFTNLRYLNLSYCAFVGSIPSDIGKLTHLLSLDLGNNFYLHGKIPYQLGNLTHLQYLDLSYNYLDGELPYQLGNLSQLRYLDLAGGNSFSGALPIQIGNLCLLHTLGLGGNFDVKSKDAEWLTNLSSLTKLRLSSLHNLSSSHHWLQMISKLIPNLRELWLFDCSLSDTNIQSLFYSPSNFSTALTILNLSLNKLTSSTFQLLSNFSLNLQELYLGHNNIVLSSPLCPNFPSLVILDLSYNNLTSSVFKGSFNFSSKLQNLYLYNCSLTDGSFLMSSSFIMSSSSSLVSLDLSSNLLKSSIIFYWLFNSTTNLHNLFIYYNMLEGPIPDGFGKVMNSLEVLYLSGNKLQGEIPSFFGNMCTLQMLDLSNNKLNGEISSFFQNSSWCSRDIFKELDLSYNRLTGMLPKSIGLLSELEYLNLAGNSLEGDATDSHLSNFSKLISLYLSENSLSLKFVPSWVPSFQLEYLGIRSCELGPTFPSWLKTQLFITFLDISDSGLNGSVPEWFWKNLQNVQKLNMSHNNLTGSIPNLPLKLLNRPSIILNSNQFMGKVPSFLLQASKLKLSHNKLSGLSSFLCDQSAAGNLGLLDLSNNQIKEQIPDCWKRVDTLLVLDLSHNKLSGKIPISLSTLVKLKALVLGYNDLMGGLPSTLKNCSNLIMLDVGENMLSGPIPSWIGESMHQLIILNMRGNNFSGNLPNHLCYLKHIQLLDLSRNKLSKGIPTCLKNFTALSEKSINRSDTMYRVYWYNRTYYEVYSSLSLGDYTFDVTWMWKGVEHGFRNPELFLKSIDLSSNNLTGEIPKEVGYLLGLVSLNLSRNNLSGEIPPEIGNLSSLDSLDLSRNHFIGQIPSSLSEIDGLGKLDLSDNSLSGRIPSGRHFETFDASSFEGNVDLCGEQLNKTCPGEGEQTTAKPQESAVNGDGSVFYEALYMSLGIGYFIGFWGFLGPILLWRPWRNAYMRFLNRLTGYIYVWLL</sequence>
<keyword evidence="13 19" id="KW-1133">Transmembrane helix</keyword>
<evidence type="ECO:0000256" key="10">
    <source>
        <dbReference type="ARBA" id="ARBA00022729"/>
    </source>
</evidence>
<feature type="transmembrane region" description="Helical" evidence="19">
    <location>
        <begin position="1056"/>
        <end position="1079"/>
    </location>
</feature>